<feature type="compositionally biased region" description="Polar residues" evidence="1">
    <location>
        <begin position="141"/>
        <end position="171"/>
    </location>
</feature>
<proteinExistence type="predicted"/>
<evidence type="ECO:0000313" key="2">
    <source>
        <dbReference type="EMBL" id="KAK8990507.1"/>
    </source>
</evidence>
<name>A0ABR2PPX4_9ROSI</name>
<evidence type="ECO:0000313" key="3">
    <source>
        <dbReference type="Proteomes" id="UP001396334"/>
    </source>
</evidence>
<reference evidence="2 3" key="1">
    <citation type="journal article" date="2024" name="G3 (Bethesda)">
        <title>Genome assembly of Hibiscus sabdariffa L. provides insights into metabolisms of medicinal natural products.</title>
        <authorList>
            <person name="Kim T."/>
        </authorList>
    </citation>
    <scope>NUCLEOTIDE SEQUENCE [LARGE SCALE GENOMIC DNA]</scope>
    <source>
        <strain evidence="2">TK-2024</strain>
        <tissue evidence="2">Old leaves</tissue>
    </source>
</reference>
<accession>A0ABR2PPX4</accession>
<evidence type="ECO:0000256" key="1">
    <source>
        <dbReference type="SAM" id="MobiDB-lite"/>
    </source>
</evidence>
<dbReference type="Proteomes" id="UP001396334">
    <property type="component" value="Unassembled WGS sequence"/>
</dbReference>
<protein>
    <submittedName>
        <fullName evidence="2">Uncharacterized protein</fullName>
    </submittedName>
</protein>
<sequence length="315" mass="33199">MVNTSEVLDANGVVAQGCDDASQMFSNKRIKVQNNESQGQTGLVQSTGSQNRGRPYKNAASTEGSEPVQGQASVEAKVNSLTTSGESFGSHWWYPDSGATHHVTNWFTSAKQSSPNMFESEPVPVIPSYQASLDVDLSQGHMQTRVQSSPREPTSAASSADPITSGATAGSGSFPIMTDSGFDGREEGLTAGGVVNNEAEVPVIGVDDETVDGAVVHNDEDVVHNDEAAVYNDEAAVHNDEAAVYNDEIGEEAGASNAKLPVDEIPDVDMAAEAANTTAEETRIISTTADSGSTLVRNTHTMLTRNSVFSFSQCY</sequence>
<dbReference type="EMBL" id="JBBPBN010000054">
    <property type="protein sequence ID" value="KAK8990507.1"/>
    <property type="molecule type" value="Genomic_DNA"/>
</dbReference>
<feature type="region of interest" description="Disordered" evidence="1">
    <location>
        <begin position="32"/>
        <end position="73"/>
    </location>
</feature>
<gene>
    <name evidence="2" type="ORF">V6N11_009205</name>
</gene>
<feature type="compositionally biased region" description="Polar residues" evidence="1">
    <location>
        <begin position="32"/>
        <end position="52"/>
    </location>
</feature>
<feature type="region of interest" description="Disordered" evidence="1">
    <location>
        <begin position="141"/>
        <end position="185"/>
    </location>
</feature>
<feature type="compositionally biased region" description="Polar residues" evidence="1">
    <location>
        <begin position="59"/>
        <end position="72"/>
    </location>
</feature>
<keyword evidence="3" id="KW-1185">Reference proteome</keyword>
<comment type="caution">
    <text evidence="2">The sequence shown here is derived from an EMBL/GenBank/DDBJ whole genome shotgun (WGS) entry which is preliminary data.</text>
</comment>
<organism evidence="2 3">
    <name type="scientific">Hibiscus sabdariffa</name>
    <name type="common">roselle</name>
    <dbReference type="NCBI Taxonomy" id="183260"/>
    <lineage>
        <taxon>Eukaryota</taxon>
        <taxon>Viridiplantae</taxon>
        <taxon>Streptophyta</taxon>
        <taxon>Embryophyta</taxon>
        <taxon>Tracheophyta</taxon>
        <taxon>Spermatophyta</taxon>
        <taxon>Magnoliopsida</taxon>
        <taxon>eudicotyledons</taxon>
        <taxon>Gunneridae</taxon>
        <taxon>Pentapetalae</taxon>
        <taxon>rosids</taxon>
        <taxon>malvids</taxon>
        <taxon>Malvales</taxon>
        <taxon>Malvaceae</taxon>
        <taxon>Malvoideae</taxon>
        <taxon>Hibiscus</taxon>
    </lineage>
</organism>